<evidence type="ECO:0000256" key="1">
    <source>
        <dbReference type="SAM" id="MobiDB-lite"/>
    </source>
</evidence>
<proteinExistence type="predicted"/>
<dbReference type="Proteomes" id="UP000184096">
    <property type="component" value="Chromosome I"/>
</dbReference>
<organism evidence="2 3">
    <name type="scientific">Bradyrhizobium erythrophlei</name>
    <dbReference type="NCBI Taxonomy" id="1437360"/>
    <lineage>
        <taxon>Bacteria</taxon>
        <taxon>Pseudomonadati</taxon>
        <taxon>Pseudomonadota</taxon>
        <taxon>Alphaproteobacteria</taxon>
        <taxon>Hyphomicrobiales</taxon>
        <taxon>Nitrobacteraceae</taxon>
        <taxon>Bradyrhizobium</taxon>
    </lineage>
</organism>
<name>A0A1M7UMT6_9BRAD</name>
<feature type="region of interest" description="Disordered" evidence="1">
    <location>
        <begin position="79"/>
        <end position="99"/>
    </location>
</feature>
<dbReference type="EMBL" id="LT670849">
    <property type="protein sequence ID" value="SHN84205.1"/>
    <property type="molecule type" value="Genomic_DNA"/>
</dbReference>
<sequence>MAHAARQSQINSKSIAGTVPAPEIEGIIEDTVRRKLYEQDTPTEAVWDRIERAVVSAKSIRVTLSSNGTDAALPETINIPWTSKKPNRPDTSTLAPSRGPDQKLLQAFVRAQAWLSDLASNRSSSIEELASNADIHPKVMREALKLAFLAPDIVTSIFAGEAMVELADLRNVSTLSWRSQREELHHRRTQHSN</sequence>
<evidence type="ECO:0000313" key="2">
    <source>
        <dbReference type="EMBL" id="SHN84205.1"/>
    </source>
</evidence>
<dbReference type="RefSeq" id="WP_072823157.1">
    <property type="nucleotide sequence ID" value="NZ_LT670849.1"/>
</dbReference>
<reference evidence="3" key="1">
    <citation type="submission" date="2016-11" db="EMBL/GenBank/DDBJ databases">
        <authorList>
            <person name="Varghese N."/>
            <person name="Submissions S."/>
        </authorList>
    </citation>
    <scope>NUCLEOTIDE SEQUENCE [LARGE SCALE GENOMIC DNA]</scope>
    <source>
        <strain evidence="3">GAS401</strain>
    </source>
</reference>
<accession>A0A1M7UMT6</accession>
<evidence type="ECO:0000313" key="3">
    <source>
        <dbReference type="Proteomes" id="UP000184096"/>
    </source>
</evidence>
<dbReference type="AlphaFoldDB" id="A0A1M7UMT6"/>
<gene>
    <name evidence="2" type="ORF">SAMN05444170_5815</name>
</gene>
<protein>
    <submittedName>
        <fullName evidence="2">Uncharacterized protein</fullName>
    </submittedName>
</protein>
<dbReference type="OrthoDB" id="7475655at2"/>
<keyword evidence="3" id="KW-1185">Reference proteome</keyword>